<feature type="site" description="Electron transfer via tryptophanyl radical" evidence="6">
    <location>
        <position position="334"/>
    </location>
</feature>
<dbReference type="GO" id="GO:0003677">
    <property type="term" value="F:DNA binding"/>
    <property type="evidence" value="ECO:0007669"/>
    <property type="project" value="TreeGrafter"/>
</dbReference>
<evidence type="ECO:0000256" key="4">
    <source>
        <dbReference type="ARBA" id="ARBA00022991"/>
    </source>
</evidence>
<dbReference type="Proteomes" id="UP000323930">
    <property type="component" value="Unassembled WGS sequence"/>
</dbReference>
<dbReference type="InterPro" id="IPR005101">
    <property type="entry name" value="Cryptochr/Photolyase_FAD-bd"/>
</dbReference>
<feature type="binding site" evidence="5">
    <location>
        <position position="247"/>
    </location>
    <ligand>
        <name>FAD</name>
        <dbReference type="ChEBI" id="CHEBI:57692"/>
    </ligand>
</feature>
<gene>
    <name evidence="9" type="ORF">FUA24_16370</name>
</gene>
<keyword evidence="2 5" id="KW-0285">Flavoprotein</keyword>
<feature type="site" description="Electron transfer via tryptophanyl radical" evidence="6">
    <location>
        <position position="281"/>
    </location>
</feature>
<comment type="cofactor">
    <cofactor evidence="1">
        <name>(6R)-5,10-methylene-5,6,7,8-tetrahydrofolate</name>
        <dbReference type="ChEBI" id="CHEBI:15636"/>
    </cofactor>
</comment>
<feature type="domain" description="Photolyase/cryptochrome alpha/beta" evidence="8">
    <location>
        <begin position="3"/>
        <end position="132"/>
    </location>
</feature>
<dbReference type="InterPro" id="IPR018394">
    <property type="entry name" value="DNA_photolyase_1_CS_C"/>
</dbReference>
<dbReference type="Gene3D" id="1.10.579.10">
    <property type="entry name" value="DNA Cyclobutane Dipyrimidine Photolyase, subunit A, domain 3"/>
    <property type="match status" value="1"/>
</dbReference>
<sequence length="438" mass="51484">MSEISVFWFRRDLRLQDNKALNKALSSKLKVLCVFIFDNDILNELPEDDARVSFIHDRLRSIDKELKIFGSSLLVLKGKPIDVWKTLLQQYKIKQVYVNKDYEPYARKRDKDIEKLLLEAGSSFISFKDQVIHEENDVLKADGTPYTVFTPYKRKWLELYKSVQPEGLSDSSNFLGDVHDFPTLESIGFKRSLIEVRAYDLSKLNEYQEKRDFPDADITSYLSPHLRFGTISVRQIIEQLGEKDETFLSELIWREFFMQILYHFPKVVTNNFKQKYDGVVWLNNKEDFKKWCEGKTGYPMVDAGMRQLNETGYMHNRVRMITAGFLCKHLLIDWKWGEAYFAKKLLDYDLSANNGNWQWAAGTGCDAAPYFRIFNPIEQLKKFDKNLEYVKQWIPEFGTSDYPLPMVEHKFARKRALETYKVGLEGVNNTSNEQKTLF</sequence>
<dbReference type="InterPro" id="IPR036155">
    <property type="entry name" value="Crypto/Photolyase_N_sf"/>
</dbReference>
<dbReference type="RefSeq" id="WP_148544121.1">
    <property type="nucleotide sequence ID" value="NZ_VSDQ01000679.1"/>
</dbReference>
<evidence type="ECO:0000256" key="7">
    <source>
        <dbReference type="RuleBase" id="RU004182"/>
    </source>
</evidence>
<evidence type="ECO:0000256" key="3">
    <source>
        <dbReference type="ARBA" id="ARBA00022827"/>
    </source>
</evidence>
<evidence type="ECO:0000256" key="6">
    <source>
        <dbReference type="PIRSR" id="PIRSR602081-2"/>
    </source>
</evidence>
<keyword evidence="10" id="KW-1185">Reference proteome</keyword>
<evidence type="ECO:0000313" key="9">
    <source>
        <dbReference type="EMBL" id="TYA74877.1"/>
    </source>
</evidence>
<feature type="binding site" evidence="5">
    <location>
        <begin position="250"/>
        <end position="257"/>
    </location>
    <ligand>
        <name>FAD</name>
        <dbReference type="ChEBI" id="CHEBI:57692"/>
    </ligand>
</feature>
<feature type="binding site" evidence="5">
    <location>
        <begin position="219"/>
        <end position="223"/>
    </location>
    <ligand>
        <name>FAD</name>
        <dbReference type="ChEBI" id="CHEBI:57692"/>
    </ligand>
</feature>
<dbReference type="PROSITE" id="PS00394">
    <property type="entry name" value="DNA_PHOTOLYASES_1_1"/>
    <property type="match status" value="1"/>
</dbReference>
<accession>A0A5D0HXJ8</accession>
<dbReference type="InterPro" id="IPR006050">
    <property type="entry name" value="DNA_photolyase_N"/>
</dbReference>
<dbReference type="SUPFAM" id="SSF48173">
    <property type="entry name" value="Cryptochrome/photolyase FAD-binding domain"/>
    <property type="match status" value="1"/>
</dbReference>
<evidence type="ECO:0000259" key="8">
    <source>
        <dbReference type="PROSITE" id="PS51645"/>
    </source>
</evidence>
<dbReference type="PRINTS" id="PR00147">
    <property type="entry name" value="DNAPHOTLYASE"/>
</dbReference>
<dbReference type="InterPro" id="IPR002081">
    <property type="entry name" value="Cryptochrome/DNA_photolyase_1"/>
</dbReference>
<dbReference type="InterPro" id="IPR014729">
    <property type="entry name" value="Rossmann-like_a/b/a_fold"/>
</dbReference>
<evidence type="ECO:0000256" key="5">
    <source>
        <dbReference type="PIRSR" id="PIRSR602081-1"/>
    </source>
</evidence>
<protein>
    <submittedName>
        <fullName evidence="9">Deoxyribodipyrimidine photo-lyase</fullName>
    </submittedName>
</protein>
<organism evidence="9 10">
    <name type="scientific">Seonamhaeicola marinus</name>
    <dbReference type="NCBI Taxonomy" id="1912246"/>
    <lineage>
        <taxon>Bacteria</taxon>
        <taxon>Pseudomonadati</taxon>
        <taxon>Bacteroidota</taxon>
        <taxon>Flavobacteriia</taxon>
        <taxon>Flavobacteriales</taxon>
        <taxon>Flavobacteriaceae</taxon>
    </lineage>
</organism>
<dbReference type="AlphaFoldDB" id="A0A5D0HXJ8"/>
<dbReference type="Pfam" id="PF00875">
    <property type="entry name" value="DNA_photolyase"/>
    <property type="match status" value="1"/>
</dbReference>
<evidence type="ECO:0000313" key="10">
    <source>
        <dbReference type="Proteomes" id="UP000323930"/>
    </source>
</evidence>
<dbReference type="SUPFAM" id="SSF52425">
    <property type="entry name" value="Cryptochrome/photolyase, N-terminal domain"/>
    <property type="match status" value="1"/>
</dbReference>
<dbReference type="GO" id="GO:0009416">
    <property type="term" value="P:response to light stimulus"/>
    <property type="evidence" value="ECO:0007669"/>
    <property type="project" value="TreeGrafter"/>
</dbReference>
<dbReference type="OrthoDB" id="9772484at2"/>
<dbReference type="Pfam" id="PF03441">
    <property type="entry name" value="FAD_binding_7"/>
    <property type="match status" value="1"/>
</dbReference>
<dbReference type="PANTHER" id="PTHR11455:SF9">
    <property type="entry name" value="CRYPTOCHROME CIRCADIAN CLOCK 5 ISOFORM X1"/>
    <property type="match status" value="1"/>
</dbReference>
<evidence type="ECO:0000256" key="2">
    <source>
        <dbReference type="ARBA" id="ARBA00022630"/>
    </source>
</evidence>
<dbReference type="GO" id="GO:0006139">
    <property type="term" value="P:nucleobase-containing compound metabolic process"/>
    <property type="evidence" value="ECO:0007669"/>
    <property type="project" value="UniProtKB-ARBA"/>
</dbReference>
<dbReference type="EMBL" id="VSDQ01000679">
    <property type="protein sequence ID" value="TYA74877.1"/>
    <property type="molecule type" value="Genomic_DNA"/>
</dbReference>
<dbReference type="GO" id="GO:0071949">
    <property type="term" value="F:FAD binding"/>
    <property type="evidence" value="ECO:0007669"/>
    <property type="project" value="TreeGrafter"/>
</dbReference>
<comment type="caution">
    <text evidence="9">The sequence shown here is derived from an EMBL/GenBank/DDBJ whole genome shotgun (WGS) entry which is preliminary data.</text>
</comment>
<keyword evidence="3 5" id="KW-0274">FAD</keyword>
<dbReference type="Gene3D" id="3.40.50.620">
    <property type="entry name" value="HUPs"/>
    <property type="match status" value="1"/>
</dbReference>
<dbReference type="PROSITE" id="PS51645">
    <property type="entry name" value="PHR_CRY_ALPHA_BETA"/>
    <property type="match status" value="1"/>
</dbReference>
<comment type="cofactor">
    <cofactor evidence="5">
        <name>FAD</name>
        <dbReference type="ChEBI" id="CHEBI:57692"/>
    </cofactor>
    <text evidence="5">Binds 1 FAD per subunit.</text>
</comment>
<dbReference type="PANTHER" id="PTHR11455">
    <property type="entry name" value="CRYPTOCHROME"/>
    <property type="match status" value="1"/>
</dbReference>
<keyword evidence="4 7" id="KW-0157">Chromophore</keyword>
<feature type="binding site" evidence="5">
    <location>
        <position position="207"/>
    </location>
    <ligand>
        <name>FAD</name>
        <dbReference type="ChEBI" id="CHEBI:57692"/>
    </ligand>
</feature>
<name>A0A5D0HXJ8_9FLAO</name>
<comment type="similarity">
    <text evidence="7">Belongs to the DNA photolyase family.</text>
</comment>
<dbReference type="InterPro" id="IPR036134">
    <property type="entry name" value="Crypto/Photolyase_FAD-like_sf"/>
</dbReference>
<reference evidence="9 10" key="1">
    <citation type="submission" date="2019-08" db="EMBL/GenBank/DDBJ databases">
        <title>Seonamhaeicola sediminis sp. nov., isolated from marine sediment.</title>
        <authorList>
            <person name="Cao W.R."/>
        </authorList>
    </citation>
    <scope>NUCLEOTIDE SEQUENCE [LARGE SCALE GENOMIC DNA]</scope>
    <source>
        <strain evidence="9 10">B011</strain>
    </source>
</reference>
<keyword evidence="9" id="KW-0456">Lyase</keyword>
<dbReference type="GO" id="GO:0003904">
    <property type="term" value="F:deoxyribodipyrimidine photo-lyase activity"/>
    <property type="evidence" value="ECO:0007669"/>
    <property type="project" value="TreeGrafter"/>
</dbReference>
<dbReference type="Gene3D" id="1.25.40.80">
    <property type="match status" value="1"/>
</dbReference>
<feature type="binding site" evidence="5">
    <location>
        <begin position="347"/>
        <end position="349"/>
    </location>
    <ligand>
        <name>FAD</name>
        <dbReference type="ChEBI" id="CHEBI:57692"/>
    </ligand>
</feature>
<proteinExistence type="inferred from homology"/>
<evidence type="ECO:0000256" key="1">
    <source>
        <dbReference type="ARBA" id="ARBA00001932"/>
    </source>
</evidence>
<feature type="site" description="Electron transfer via tryptophanyl radical" evidence="6">
    <location>
        <position position="357"/>
    </location>
</feature>
<dbReference type="GO" id="GO:0006950">
    <property type="term" value="P:response to stress"/>
    <property type="evidence" value="ECO:0007669"/>
    <property type="project" value="UniProtKB-ARBA"/>
</dbReference>